<keyword evidence="3" id="KW-1185">Reference proteome</keyword>
<reference evidence="3" key="1">
    <citation type="journal article" date="2019" name="Int. J. Syst. Evol. Microbiol.">
        <title>The Global Catalogue of Microorganisms (GCM) 10K type strain sequencing project: providing services to taxonomists for standard genome sequencing and annotation.</title>
        <authorList>
            <consortium name="The Broad Institute Genomics Platform"/>
            <consortium name="The Broad Institute Genome Sequencing Center for Infectious Disease"/>
            <person name="Wu L."/>
            <person name="Ma J."/>
        </authorList>
    </citation>
    <scope>NUCLEOTIDE SEQUENCE [LARGE SCALE GENOMIC DNA]</scope>
    <source>
        <strain evidence="3">CCUG 54939</strain>
    </source>
</reference>
<dbReference type="Proteomes" id="UP001595692">
    <property type="component" value="Unassembled WGS sequence"/>
</dbReference>
<organism evidence="2 3">
    <name type="scientific">Pseudaeromonas sharmana</name>
    <dbReference type="NCBI Taxonomy" id="328412"/>
    <lineage>
        <taxon>Bacteria</taxon>
        <taxon>Pseudomonadati</taxon>
        <taxon>Pseudomonadota</taxon>
        <taxon>Gammaproteobacteria</taxon>
        <taxon>Aeromonadales</taxon>
        <taxon>Aeromonadaceae</taxon>
        <taxon>Pseudaeromonas</taxon>
    </lineage>
</organism>
<evidence type="ECO:0000313" key="3">
    <source>
        <dbReference type="Proteomes" id="UP001595692"/>
    </source>
</evidence>
<evidence type="ECO:0000256" key="1">
    <source>
        <dbReference type="SAM" id="Phobius"/>
    </source>
</evidence>
<dbReference type="NCBIfam" id="TIGR02532">
    <property type="entry name" value="IV_pilin_GFxxxE"/>
    <property type="match status" value="1"/>
</dbReference>
<comment type="caution">
    <text evidence="2">The sequence shown here is derived from an EMBL/GenBank/DDBJ whole genome shotgun (WGS) entry which is preliminary data.</text>
</comment>
<gene>
    <name evidence="2" type="primary">pilV</name>
    <name evidence="2" type="ORF">ACFOSS_15255</name>
</gene>
<evidence type="ECO:0000313" key="2">
    <source>
        <dbReference type="EMBL" id="MFC3914805.1"/>
    </source>
</evidence>
<proteinExistence type="predicted"/>
<dbReference type="InterPro" id="IPR012902">
    <property type="entry name" value="N_methyl_site"/>
</dbReference>
<sequence>MPIVQHLDHGRRHGGFTLVEVLVAVVVIAIGLLGFASLQMTGMQRLEEAKFSRTAGGSARDLIERISSLPDLVKDGSFDFTNLDNGTSPQWDTDCRTEACTHAQLAAMELGLWFEELRTFAPSPRFSVESQAQAVGTLVTINLVWDAARTGAGASACQQNGNVFVADSHQCSRLELVIP</sequence>
<dbReference type="EMBL" id="JBHSAF010000015">
    <property type="protein sequence ID" value="MFC3914805.1"/>
    <property type="molecule type" value="Genomic_DNA"/>
</dbReference>
<keyword evidence="1" id="KW-0812">Transmembrane</keyword>
<dbReference type="NCBIfam" id="TIGR02523">
    <property type="entry name" value="type_IV_pilV"/>
    <property type="match status" value="1"/>
</dbReference>
<name>A0ABV8CRI3_9GAMM</name>
<protein>
    <submittedName>
        <fullName evidence="2">Type IV pilus modification protein PilV</fullName>
    </submittedName>
</protein>
<dbReference type="Pfam" id="PF07963">
    <property type="entry name" value="N_methyl"/>
    <property type="match status" value="1"/>
</dbReference>
<dbReference type="InterPro" id="IPR013362">
    <property type="entry name" value="Pilus_4_PilV"/>
</dbReference>
<accession>A0ABV8CRI3</accession>
<keyword evidence="1" id="KW-1133">Transmembrane helix</keyword>
<keyword evidence="1" id="KW-0472">Membrane</keyword>
<feature type="transmembrane region" description="Helical" evidence="1">
    <location>
        <begin position="15"/>
        <end position="36"/>
    </location>
</feature>
<dbReference type="RefSeq" id="WP_377154175.1">
    <property type="nucleotide sequence ID" value="NZ_JBHSAF010000015.1"/>
</dbReference>